<protein>
    <submittedName>
        <fullName evidence="2">CG13102</fullName>
    </submittedName>
</protein>
<keyword evidence="3" id="KW-1185">Reference proteome</keyword>
<evidence type="ECO:0000313" key="3">
    <source>
        <dbReference type="Proteomes" id="UP000494163"/>
    </source>
</evidence>
<feature type="chain" id="PRO_5005793471" evidence="1">
    <location>
        <begin position="23"/>
        <end position="156"/>
    </location>
</feature>
<sequence length="156" mass="17438">MNKIAFTGCVLIAFCALQFVNSLSCYTCYSPEECKKARVITCNEVSANETRRELEHYHRNVPNITSNIYECLSLTYKWYSGYSNLIRSNISIFGCVYKDLNSCSLIAAPEISSHNARYCYNCHYDKCNGNPAGKLSSSVYTIAATVVALMLAKAYA</sequence>
<dbReference type="OMA" id="WKKVIFA"/>
<gene>
    <name evidence="2" type="ORF">Dbus_chr2Lg1115</name>
</gene>
<dbReference type="OrthoDB" id="7854956at2759"/>
<evidence type="ECO:0000256" key="1">
    <source>
        <dbReference type="SAM" id="SignalP"/>
    </source>
</evidence>
<evidence type="ECO:0000313" key="2">
    <source>
        <dbReference type="EMBL" id="ALC39030.1"/>
    </source>
</evidence>
<reference evidence="2 3" key="1">
    <citation type="submission" date="2015-08" db="EMBL/GenBank/DDBJ databases">
        <title>Ancestral chromatin configuration constrains chromatin evolution on differentiating sex chromosomes in Drosophila.</title>
        <authorList>
            <person name="Zhou Q."/>
            <person name="Bachtrog D."/>
        </authorList>
    </citation>
    <scope>NUCLEOTIDE SEQUENCE [LARGE SCALE GENOMIC DNA]</scope>
    <source>
        <tissue evidence="2">Whole larvae</tissue>
    </source>
</reference>
<accession>A0A0M4EF80</accession>
<name>A0A0M4EF80_DROBS</name>
<dbReference type="AlphaFoldDB" id="A0A0M4EF80"/>
<feature type="signal peptide" evidence="1">
    <location>
        <begin position="1"/>
        <end position="22"/>
    </location>
</feature>
<keyword evidence="1" id="KW-0732">Signal</keyword>
<dbReference type="Proteomes" id="UP000494163">
    <property type="component" value="Chromosome 2L"/>
</dbReference>
<proteinExistence type="predicted"/>
<organism evidence="2 3">
    <name type="scientific">Drosophila busckii</name>
    <name type="common">Fruit fly</name>
    <dbReference type="NCBI Taxonomy" id="30019"/>
    <lineage>
        <taxon>Eukaryota</taxon>
        <taxon>Metazoa</taxon>
        <taxon>Ecdysozoa</taxon>
        <taxon>Arthropoda</taxon>
        <taxon>Hexapoda</taxon>
        <taxon>Insecta</taxon>
        <taxon>Pterygota</taxon>
        <taxon>Neoptera</taxon>
        <taxon>Endopterygota</taxon>
        <taxon>Diptera</taxon>
        <taxon>Brachycera</taxon>
        <taxon>Muscomorpha</taxon>
        <taxon>Ephydroidea</taxon>
        <taxon>Drosophilidae</taxon>
        <taxon>Drosophila</taxon>
    </lineage>
</organism>
<dbReference type="EMBL" id="CP012523">
    <property type="protein sequence ID" value="ALC39030.1"/>
    <property type="molecule type" value="Genomic_DNA"/>
</dbReference>